<feature type="chain" id="PRO_5001516254" description="Transmembrane protein" evidence="1">
    <location>
        <begin position="20"/>
        <end position="94"/>
    </location>
</feature>
<dbReference type="Proteomes" id="UP000019763">
    <property type="component" value="Unassembled WGS sequence"/>
</dbReference>
<gene>
    <name evidence="2" type="ORF">GNI_135510</name>
</gene>
<comment type="caution">
    <text evidence="2">The sequence shown here is derived from an EMBL/GenBank/DDBJ whole genome shotgun (WGS) entry which is preliminary data.</text>
</comment>
<proteinExistence type="predicted"/>
<dbReference type="EMBL" id="AFNH02001003">
    <property type="protein sequence ID" value="EZG46051.1"/>
    <property type="molecule type" value="Genomic_DNA"/>
</dbReference>
<dbReference type="RefSeq" id="XP_011132382.1">
    <property type="nucleotide sequence ID" value="XM_011134080.1"/>
</dbReference>
<evidence type="ECO:0000256" key="1">
    <source>
        <dbReference type="SAM" id="SignalP"/>
    </source>
</evidence>
<evidence type="ECO:0008006" key="4">
    <source>
        <dbReference type="Google" id="ProtNLM"/>
    </source>
</evidence>
<evidence type="ECO:0000313" key="2">
    <source>
        <dbReference type="EMBL" id="EZG46051.1"/>
    </source>
</evidence>
<dbReference type="GeneID" id="22914806"/>
<organism evidence="2 3">
    <name type="scientific">Gregarina niphandrodes</name>
    <name type="common">Septate eugregarine</name>
    <dbReference type="NCBI Taxonomy" id="110365"/>
    <lineage>
        <taxon>Eukaryota</taxon>
        <taxon>Sar</taxon>
        <taxon>Alveolata</taxon>
        <taxon>Apicomplexa</taxon>
        <taxon>Conoidasida</taxon>
        <taxon>Gregarinasina</taxon>
        <taxon>Eugregarinorida</taxon>
        <taxon>Gregarinidae</taxon>
        <taxon>Gregarina</taxon>
    </lineage>
</organism>
<evidence type="ECO:0000313" key="3">
    <source>
        <dbReference type="Proteomes" id="UP000019763"/>
    </source>
</evidence>
<keyword evidence="1" id="KW-0732">Signal</keyword>
<name>A0A023B1I4_GRENI</name>
<dbReference type="AlphaFoldDB" id="A0A023B1I4"/>
<sequence length="94" mass="10286">MRAFGKLAMVSGATLLVSGLECTRHIELMILQDASTSFYELGEDMANKVETLIDSLNDQIGTVEASLAVWSDKPVPFRGVGYTRGVPEHLTRQT</sequence>
<feature type="signal peptide" evidence="1">
    <location>
        <begin position="1"/>
        <end position="19"/>
    </location>
</feature>
<dbReference type="VEuPathDB" id="CryptoDB:GNI_135510"/>
<protein>
    <recommendedName>
        <fullName evidence="4">Transmembrane protein</fullName>
    </recommendedName>
</protein>
<dbReference type="OrthoDB" id="399597at2759"/>
<keyword evidence="3" id="KW-1185">Reference proteome</keyword>
<reference evidence="2" key="1">
    <citation type="submission" date="2013-12" db="EMBL/GenBank/DDBJ databases">
        <authorList>
            <person name="Omoto C.K."/>
            <person name="Sibley D."/>
            <person name="Venepally P."/>
            <person name="Hadjithomas M."/>
            <person name="Karamycheva S."/>
            <person name="Brunk B."/>
            <person name="Roos D."/>
            <person name="Caler E."/>
            <person name="Lorenzi H."/>
        </authorList>
    </citation>
    <scope>NUCLEOTIDE SEQUENCE</scope>
</reference>
<accession>A0A023B1I4</accession>